<dbReference type="Pfam" id="PF00528">
    <property type="entry name" value="BPD_transp_1"/>
    <property type="match status" value="1"/>
</dbReference>
<feature type="transmembrane region" description="Helical" evidence="7">
    <location>
        <begin position="136"/>
        <end position="159"/>
    </location>
</feature>
<evidence type="ECO:0000256" key="5">
    <source>
        <dbReference type="ARBA" id="ARBA00022989"/>
    </source>
</evidence>
<comment type="subcellular location">
    <subcellularLocation>
        <location evidence="1 7">Cell membrane</location>
        <topology evidence="1 7">Multi-pass membrane protein</topology>
    </subcellularLocation>
</comment>
<feature type="transmembrane region" description="Helical" evidence="7">
    <location>
        <begin position="275"/>
        <end position="298"/>
    </location>
</feature>
<proteinExistence type="inferred from homology"/>
<evidence type="ECO:0000259" key="8">
    <source>
        <dbReference type="PROSITE" id="PS50928"/>
    </source>
</evidence>
<dbReference type="InterPro" id="IPR035906">
    <property type="entry name" value="MetI-like_sf"/>
</dbReference>
<dbReference type="EMBL" id="JBHPBY010000214">
    <property type="protein sequence ID" value="MFC1851678.1"/>
    <property type="molecule type" value="Genomic_DNA"/>
</dbReference>
<gene>
    <name evidence="9" type="ORF">ACFL27_15920</name>
</gene>
<keyword evidence="4 7" id="KW-0812">Transmembrane</keyword>
<feature type="domain" description="ABC transmembrane type-1" evidence="8">
    <location>
        <begin position="97"/>
        <end position="298"/>
    </location>
</feature>
<dbReference type="PANTHER" id="PTHR43163:SF6">
    <property type="entry name" value="DIPEPTIDE TRANSPORT SYSTEM PERMEASE PROTEIN DPPB-RELATED"/>
    <property type="match status" value="1"/>
</dbReference>
<dbReference type="Pfam" id="PF19300">
    <property type="entry name" value="BPD_transp_1_N"/>
    <property type="match status" value="1"/>
</dbReference>
<dbReference type="PANTHER" id="PTHR43163">
    <property type="entry name" value="DIPEPTIDE TRANSPORT SYSTEM PERMEASE PROTEIN DPPB-RELATED"/>
    <property type="match status" value="1"/>
</dbReference>
<dbReference type="PROSITE" id="PS50928">
    <property type="entry name" value="ABC_TM1"/>
    <property type="match status" value="1"/>
</dbReference>
<dbReference type="Gene3D" id="1.10.3720.10">
    <property type="entry name" value="MetI-like"/>
    <property type="match status" value="1"/>
</dbReference>
<name>A0ABV6YZS3_UNCC1</name>
<comment type="caution">
    <text evidence="9">The sequence shown here is derived from an EMBL/GenBank/DDBJ whole genome shotgun (WGS) entry which is preliminary data.</text>
</comment>
<evidence type="ECO:0000313" key="9">
    <source>
        <dbReference type="EMBL" id="MFC1851678.1"/>
    </source>
</evidence>
<keyword evidence="5 7" id="KW-1133">Transmembrane helix</keyword>
<comment type="similarity">
    <text evidence="7">Belongs to the binding-protein-dependent transport system permease family.</text>
</comment>
<dbReference type="CDD" id="cd06261">
    <property type="entry name" value="TM_PBP2"/>
    <property type="match status" value="1"/>
</dbReference>
<protein>
    <submittedName>
        <fullName evidence="9">ABC transporter permease</fullName>
    </submittedName>
</protein>
<feature type="transmembrane region" description="Helical" evidence="7">
    <location>
        <begin position="12"/>
        <end position="30"/>
    </location>
</feature>
<evidence type="ECO:0000313" key="10">
    <source>
        <dbReference type="Proteomes" id="UP001594351"/>
    </source>
</evidence>
<keyword evidence="10" id="KW-1185">Reference proteome</keyword>
<evidence type="ECO:0000256" key="7">
    <source>
        <dbReference type="RuleBase" id="RU363032"/>
    </source>
</evidence>
<accession>A0ABV6YZS3</accession>
<evidence type="ECO:0000256" key="4">
    <source>
        <dbReference type="ARBA" id="ARBA00022692"/>
    </source>
</evidence>
<keyword evidence="3" id="KW-1003">Cell membrane</keyword>
<evidence type="ECO:0000256" key="3">
    <source>
        <dbReference type="ARBA" id="ARBA00022475"/>
    </source>
</evidence>
<keyword evidence="6 7" id="KW-0472">Membrane</keyword>
<dbReference type="InterPro" id="IPR000515">
    <property type="entry name" value="MetI-like"/>
</dbReference>
<feature type="transmembrane region" description="Helical" evidence="7">
    <location>
        <begin position="171"/>
        <end position="191"/>
    </location>
</feature>
<sequence length="308" mass="34286">MKAFLIRRSLIAIPVIWGVITLVFLILRLIPGDPVEIMLGEQASTVDREQLRAELGLNKPFLTQYVDFFGDLAQGDVGTSITLYPGQQVATILWQRYPYTLELALISMVVAIVLAVPLGILSALKPQTALDQFSLTFSMLGVSIPNFWLGPLLIILFCYKWSWFPMPSQGGWQSIILPAVTLGSGMASILIRMTRTSYLDILSEQFMRTARAKGLSSCRLYLKHGLRNALNPIITIIGLQFGILLAGAVITETVFGWPGVGYLVIEAIRARDYPVVQGCIMIISFTYVIVNFFTDLLYTWADPRIQFG</sequence>
<evidence type="ECO:0000256" key="6">
    <source>
        <dbReference type="ARBA" id="ARBA00023136"/>
    </source>
</evidence>
<feature type="transmembrane region" description="Helical" evidence="7">
    <location>
        <begin position="103"/>
        <end position="124"/>
    </location>
</feature>
<evidence type="ECO:0000256" key="1">
    <source>
        <dbReference type="ARBA" id="ARBA00004651"/>
    </source>
</evidence>
<keyword evidence="2 7" id="KW-0813">Transport</keyword>
<dbReference type="InterPro" id="IPR045621">
    <property type="entry name" value="BPD_transp_1_N"/>
</dbReference>
<reference evidence="9 10" key="1">
    <citation type="submission" date="2024-09" db="EMBL/GenBank/DDBJ databases">
        <title>Laminarin stimulates single cell rates of sulfate reduction while oxygen inhibits transcriptomic activity in coastal marine sediment.</title>
        <authorList>
            <person name="Lindsay M."/>
            <person name="Orcutt B."/>
            <person name="Emerson D."/>
            <person name="Stepanauskas R."/>
            <person name="D'Angelo T."/>
        </authorList>
    </citation>
    <scope>NUCLEOTIDE SEQUENCE [LARGE SCALE GENOMIC DNA]</scope>
    <source>
        <strain evidence="9">SAG AM-311-K15</strain>
    </source>
</reference>
<evidence type="ECO:0000256" key="2">
    <source>
        <dbReference type="ARBA" id="ARBA00022448"/>
    </source>
</evidence>
<organism evidence="9 10">
    <name type="scientific">candidate division CSSED10-310 bacterium</name>
    <dbReference type="NCBI Taxonomy" id="2855610"/>
    <lineage>
        <taxon>Bacteria</taxon>
        <taxon>Bacteria division CSSED10-310</taxon>
    </lineage>
</organism>
<dbReference type="Proteomes" id="UP001594351">
    <property type="component" value="Unassembled WGS sequence"/>
</dbReference>
<feature type="transmembrane region" description="Helical" evidence="7">
    <location>
        <begin position="229"/>
        <end position="255"/>
    </location>
</feature>
<dbReference type="SUPFAM" id="SSF161098">
    <property type="entry name" value="MetI-like"/>
    <property type="match status" value="1"/>
</dbReference>